<dbReference type="InterPro" id="IPR016024">
    <property type="entry name" value="ARM-type_fold"/>
</dbReference>
<accession>A0A9W7A0U6</accession>
<dbReference type="Proteomes" id="UP001165122">
    <property type="component" value="Unassembled WGS sequence"/>
</dbReference>
<feature type="compositionally biased region" description="Basic residues" evidence="1">
    <location>
        <begin position="28"/>
        <end position="40"/>
    </location>
</feature>
<dbReference type="PANTHER" id="PTHR16216:SF10">
    <property type="entry name" value="RNA POLYMERASE II ASSEMBLY FACTOR RTP1 C-TERMINAL DOMAIN-CONTAINING PROTEIN"/>
    <property type="match status" value="1"/>
</dbReference>
<dbReference type="PANTHER" id="PTHR16216">
    <property type="entry name" value="DYNEIN ASSEMBLY FACTOR 5, AXONEMAL"/>
    <property type="match status" value="1"/>
</dbReference>
<comment type="caution">
    <text evidence="4">The sequence shown here is derived from an EMBL/GenBank/DDBJ whole genome shotgun (WGS) entry which is preliminary data.</text>
</comment>
<feature type="compositionally biased region" description="Acidic residues" evidence="1">
    <location>
        <begin position="1146"/>
        <end position="1155"/>
    </location>
</feature>
<dbReference type="InterPro" id="IPR052623">
    <property type="entry name" value="DAAF5"/>
</dbReference>
<feature type="compositionally biased region" description="Acidic residues" evidence="1">
    <location>
        <begin position="107"/>
        <end position="132"/>
    </location>
</feature>
<dbReference type="Pfam" id="PF24573">
    <property type="entry name" value="HEAT_DAAF5"/>
    <property type="match status" value="1"/>
</dbReference>
<protein>
    <submittedName>
        <fullName evidence="4">Uncharacterized protein</fullName>
    </submittedName>
</protein>
<feature type="region of interest" description="Disordered" evidence="1">
    <location>
        <begin position="104"/>
        <end position="150"/>
    </location>
</feature>
<name>A0A9W7A0U6_9STRA</name>
<gene>
    <name evidence="4" type="ORF">TrLO_g13637</name>
</gene>
<feature type="compositionally biased region" description="Basic and acidic residues" evidence="1">
    <location>
        <begin position="1157"/>
        <end position="1167"/>
    </location>
</feature>
<evidence type="ECO:0000256" key="1">
    <source>
        <dbReference type="SAM" id="MobiDB-lite"/>
    </source>
</evidence>
<reference evidence="5" key="1">
    <citation type="journal article" date="2023" name="Commun. Biol.">
        <title>Genome analysis of Parmales, the sister group of diatoms, reveals the evolutionary specialization of diatoms from phago-mixotrophs to photoautotrophs.</title>
        <authorList>
            <person name="Ban H."/>
            <person name="Sato S."/>
            <person name="Yoshikawa S."/>
            <person name="Yamada K."/>
            <person name="Nakamura Y."/>
            <person name="Ichinomiya M."/>
            <person name="Sato N."/>
            <person name="Blanc-Mathieu R."/>
            <person name="Endo H."/>
            <person name="Kuwata A."/>
            <person name="Ogata H."/>
        </authorList>
    </citation>
    <scope>NUCLEOTIDE SEQUENCE [LARGE SCALE GENOMIC DNA]</scope>
    <source>
        <strain evidence="5">NIES 3700</strain>
    </source>
</reference>
<dbReference type="EMBL" id="BRXW01000504">
    <property type="protein sequence ID" value="GMH60877.1"/>
    <property type="molecule type" value="Genomic_DNA"/>
</dbReference>
<dbReference type="Gene3D" id="1.25.10.10">
    <property type="entry name" value="Leucine-rich Repeat Variant"/>
    <property type="match status" value="2"/>
</dbReference>
<evidence type="ECO:0000259" key="3">
    <source>
        <dbReference type="Pfam" id="PF25757"/>
    </source>
</evidence>
<dbReference type="InterPro" id="IPR056497">
    <property type="entry name" value="HEAT_DAAF5"/>
</dbReference>
<feature type="domain" description="Dynein axonemal assembly factor 5 TPR repeats" evidence="3">
    <location>
        <begin position="542"/>
        <end position="619"/>
    </location>
</feature>
<dbReference type="SUPFAM" id="SSF48371">
    <property type="entry name" value="ARM repeat"/>
    <property type="match status" value="1"/>
</dbReference>
<sequence>MSTKDIFAEMNAESMSMKAVNLNNLQQKKPKSPKKKKSTSKKSVMKEVGLSSLSINLPTDEANKPAASVANPSTQLQNDNMVEDIMGLCREASNKDALATVLAAGGDSDDDDTDDEEAQEGGEEGEDNEETDNNPKAMPPPPPSTQTGERRWTIDRFNSALNAESKQTRLEALTALHTVLINLSSSMPKLRELDLPPPYDPSRIVLTHKQGAMVSDMASGEYAPHWAAWQKTRSGLMSQFLEDKTNEPLQPPKPEGRERGEDDVDENELGDSVGELSSVANLARENEFRRQLQFLLDGTANALFKRFSDSAEKCRHLSILSTEILILYAPDVSKHIPYLLPAILSRYPPTFFDQDTNVFIHDLEGHEGYKRGVATARQDKTSLVHNSSKVTVVEPSEEVRLMLCNLISALLKSGVGYGSLQHLNPYFSDLVLILQSQLRDPFPQLKCTAALLLVNVVRIPQWEQGAAMFATAIARASITNLRSRNAKVRVASLSLFEAAAGIPNRAKVRGAGTDAIQDLVGFREENVLPIAAFYNAEAGVSVNALAEICQDNNGTVRARACAMLCFFITCLPDRYDHHTRLLPYVLSFFNDDRESTRKMALQAIEHCGGQYEAEHPDDVIERRQYGIDGDSRTNVDAKLPFPFVDRPRLGARLFIRGNTKRFFKALLKELTNWIDTTRERSANLLLILAVYCEEHLTMDFHATLPLCVKALRNSINDGKTSKELTEHMKTVLEVMGRFVDPETYVPLLLPRVTGEGDGTSSAEGGVHSEESRRVNAVALGSLMRGSLTRQLTAHVKAIVLGICGECLTSDVSVMSRICFLETLNVLLVKIRGNQGKVLTGYFNATGRLADLDSIWTAVCKSLLFCQNNVEGSASLTELSKAGLETLKGGESMNTNNVGLKQWAGKIHNHSIAEIMEEGHAMWEADGEEVRVLDMLWKDEEARSGLETGVGDLVMLGDWIMEGIEGEDFESVEAGVECFAGWCGMMSRSLSFVVDSVVKRASFVDESCGVFLGAVLKGGEEGVGCVRALFECLRKAGKRELGVWNVGVEWGEQLAAFAVKVGDFEFAAEVLDFTGSCVWGPAGFRLASFAKMRRAKVDRVIASTVWSVLETGVEGYLESGLEEKKAFGSLCNSMVYHLVEDGKEGGDVDDDEEPTVEEVPKEKKEGKKEKTKLKLQRVSIEFSDSESDDEEELSESMKKLAQEGGKRMAAKRFDVGLKRVEILDEDEVEEVEVEGGKKGEAEAGDVTLERFLKLLLPIGASQWLKNGVDKLDEEEFEAAAVFDGALRLAAVLEPKEFIERCKEEGKKVNCNFFNGVIEHGELLVMLGGGGPR</sequence>
<feature type="domain" description="Dynein axonemal assembly factor 5 TPR repeats" evidence="3">
    <location>
        <begin position="390"/>
        <end position="494"/>
    </location>
</feature>
<feature type="region of interest" description="Disordered" evidence="1">
    <location>
        <begin position="1141"/>
        <end position="1167"/>
    </location>
</feature>
<keyword evidence="5" id="KW-1185">Reference proteome</keyword>
<dbReference type="OrthoDB" id="413572at2759"/>
<dbReference type="Pfam" id="PF25757">
    <property type="entry name" value="TPR_DNAAF5"/>
    <property type="match status" value="2"/>
</dbReference>
<proteinExistence type="predicted"/>
<feature type="region of interest" description="Disordered" evidence="1">
    <location>
        <begin position="21"/>
        <end position="78"/>
    </location>
</feature>
<dbReference type="InterPro" id="IPR011989">
    <property type="entry name" value="ARM-like"/>
</dbReference>
<organism evidence="4 5">
    <name type="scientific">Triparma laevis f. longispina</name>
    <dbReference type="NCBI Taxonomy" id="1714387"/>
    <lineage>
        <taxon>Eukaryota</taxon>
        <taxon>Sar</taxon>
        <taxon>Stramenopiles</taxon>
        <taxon>Ochrophyta</taxon>
        <taxon>Bolidophyceae</taxon>
        <taxon>Parmales</taxon>
        <taxon>Triparmaceae</taxon>
        <taxon>Triparma</taxon>
    </lineage>
</organism>
<feature type="region of interest" description="Disordered" evidence="1">
    <location>
        <begin position="244"/>
        <end position="270"/>
    </location>
</feature>
<evidence type="ECO:0000259" key="2">
    <source>
        <dbReference type="Pfam" id="PF24573"/>
    </source>
</evidence>
<evidence type="ECO:0000313" key="4">
    <source>
        <dbReference type="EMBL" id="GMH60877.1"/>
    </source>
</evidence>
<evidence type="ECO:0000313" key="5">
    <source>
        <dbReference type="Proteomes" id="UP001165122"/>
    </source>
</evidence>
<feature type="domain" description="Dynein axonemal assembly factor 5 HEAT-repeat" evidence="2">
    <location>
        <begin position="643"/>
        <end position="802"/>
    </location>
</feature>
<dbReference type="InterPro" id="IPR057978">
    <property type="entry name" value="TPR_DAAF5"/>
</dbReference>